<organism evidence="2 3">
    <name type="scientific">Sorangium cellulosum</name>
    <name type="common">Polyangium cellulosum</name>
    <dbReference type="NCBI Taxonomy" id="56"/>
    <lineage>
        <taxon>Bacteria</taxon>
        <taxon>Pseudomonadati</taxon>
        <taxon>Myxococcota</taxon>
        <taxon>Polyangia</taxon>
        <taxon>Polyangiales</taxon>
        <taxon>Polyangiaceae</taxon>
        <taxon>Sorangium</taxon>
    </lineage>
</organism>
<sequence length="732" mass="77645">MLDWTYRAVTALRQRGAAAGRSLRWSAGDVPQALPIRLAAMLLGARFSAEQPASDGGDALTITDADLSALDAARASEPRMADDAPFSVVRGSFVWSAAVFGESLAAMRDALGPSPARTAVLSSLAGFGGDAAFASWSAGAPVHHHPAAASPAKALAFLERAAPDCAILSAALLRSLVAHPAAALADLGSLRRVVYDAGVGGALSVESSAAVRRVLGAELADRIASGAGLVPLERELRRAEQEAARIAELVTSCPGVAAAAVIPSEGDSWAVFAVPAKRARDGADGDASGQRLISEATAALEAEFAGTDLNRAIAAVERLGQTALLSMLNALSRSGLFTDAAAVHTVDEVLARARVAAEHRPLIRRWLRVLTEQQLLRRDGDLLSAARPVGDYSDAALARAWDELKGEWLATVGATGTIDYALRNAERLPDMISGAVRAVHLLFPEGRTDLARALYRESIAARYQHRAVSHLVSRIAKAWPGQRPIRLLEVGAGTGATSESLLPELSGADVDYLYTDISRYFLDQAAPRLTAYPSVRFGLYDINAAPREQGFVPSSFDVIIGGGVLNAARNTDASVRWLSELLGPGGWLVLTEPTVEEFWVMASQAFMLDDASDGRAETESTFLSLPQWNAVLDGAGLQRVLGLPEDGHPLQRLGHRVFAARAKTDRVPLTSERLSAHLGERVGAAARIDIVDELPLTSGGTVDRERLRDWAARRQRLDSRSNPEAASQARSQ</sequence>
<accession>A0A150TYY5</accession>
<evidence type="ECO:0000313" key="2">
    <source>
        <dbReference type="EMBL" id="KYG09919.1"/>
    </source>
</evidence>
<dbReference type="EMBL" id="JEME01000514">
    <property type="protein sequence ID" value="KYG09919.1"/>
    <property type="molecule type" value="Genomic_DNA"/>
</dbReference>
<dbReference type="Pfam" id="PF08242">
    <property type="entry name" value="Methyltransf_12"/>
    <property type="match status" value="1"/>
</dbReference>
<protein>
    <recommendedName>
        <fullName evidence="1">Methyltransferase type 12 domain-containing protein</fullName>
    </recommendedName>
</protein>
<dbReference type="Gene3D" id="3.40.50.150">
    <property type="entry name" value="Vaccinia Virus protein VP39"/>
    <property type="match status" value="1"/>
</dbReference>
<dbReference type="SUPFAM" id="SSF53335">
    <property type="entry name" value="S-adenosyl-L-methionine-dependent methyltransferases"/>
    <property type="match status" value="1"/>
</dbReference>
<dbReference type="InterPro" id="IPR042099">
    <property type="entry name" value="ANL_N_sf"/>
</dbReference>
<dbReference type="InterPro" id="IPR029063">
    <property type="entry name" value="SAM-dependent_MTases_sf"/>
</dbReference>
<dbReference type="Gene3D" id="3.40.50.12780">
    <property type="entry name" value="N-terminal domain of ligase-like"/>
    <property type="match status" value="1"/>
</dbReference>
<dbReference type="AlphaFoldDB" id="A0A150TYY5"/>
<reference evidence="2 3" key="1">
    <citation type="submission" date="2014-02" db="EMBL/GenBank/DDBJ databases">
        <title>The small core and large imbalanced accessory genome model reveals a collaborative survival strategy of Sorangium cellulosum strains in nature.</title>
        <authorList>
            <person name="Han K."/>
            <person name="Peng R."/>
            <person name="Blom J."/>
            <person name="Li Y.-Z."/>
        </authorList>
    </citation>
    <scope>NUCLEOTIDE SEQUENCE [LARGE SCALE GENOMIC DNA]</scope>
    <source>
        <strain evidence="2 3">So0007-03</strain>
    </source>
</reference>
<dbReference type="CDD" id="cd02440">
    <property type="entry name" value="AdoMet_MTases"/>
    <property type="match status" value="1"/>
</dbReference>
<comment type="caution">
    <text evidence="2">The sequence shown here is derived from an EMBL/GenBank/DDBJ whole genome shotgun (WGS) entry which is preliminary data.</text>
</comment>
<dbReference type="InterPro" id="IPR013217">
    <property type="entry name" value="Methyltransf_12"/>
</dbReference>
<gene>
    <name evidence="2" type="ORF">BE21_15180</name>
</gene>
<proteinExistence type="predicted"/>
<dbReference type="SUPFAM" id="SSF56801">
    <property type="entry name" value="Acetyl-CoA synthetase-like"/>
    <property type="match status" value="1"/>
</dbReference>
<name>A0A150TYY5_SORCE</name>
<feature type="domain" description="Methyltransferase type 12" evidence="1">
    <location>
        <begin position="488"/>
        <end position="588"/>
    </location>
</feature>
<evidence type="ECO:0000259" key="1">
    <source>
        <dbReference type="Pfam" id="PF08242"/>
    </source>
</evidence>
<dbReference type="Proteomes" id="UP000075502">
    <property type="component" value="Unassembled WGS sequence"/>
</dbReference>
<evidence type="ECO:0000313" key="3">
    <source>
        <dbReference type="Proteomes" id="UP000075502"/>
    </source>
</evidence>